<feature type="chain" id="PRO_5022241372" evidence="1">
    <location>
        <begin position="19"/>
        <end position="78"/>
    </location>
</feature>
<organism evidence="2 3">
    <name type="scientific">Serratia liquefaciens</name>
    <dbReference type="NCBI Taxonomy" id="614"/>
    <lineage>
        <taxon>Bacteria</taxon>
        <taxon>Pseudomonadati</taxon>
        <taxon>Pseudomonadota</taxon>
        <taxon>Gammaproteobacteria</taxon>
        <taxon>Enterobacterales</taxon>
        <taxon>Yersiniaceae</taxon>
        <taxon>Serratia</taxon>
    </lineage>
</organism>
<proteinExistence type="predicted"/>
<protein>
    <submittedName>
        <fullName evidence="2">Cor protein</fullName>
    </submittedName>
</protein>
<sequence length="78" mass="8561">MKKLAAVLLASIAITGCAGVLEKQEPICYGTALIAGQETSVPIYGVRKQVEQIQYRAGDPFGWRWVGKNNFTRTTCDK</sequence>
<feature type="signal peptide" evidence="1">
    <location>
        <begin position="1"/>
        <end position="18"/>
    </location>
</feature>
<dbReference type="AlphaFoldDB" id="A0A515CTK1"/>
<name>A0A515CTK1_SERLI</name>
<evidence type="ECO:0000256" key="1">
    <source>
        <dbReference type="SAM" id="SignalP"/>
    </source>
</evidence>
<dbReference type="RefSeq" id="WP_142815011.1">
    <property type="nucleotide sequence ID" value="NZ_CP033893.1"/>
</dbReference>
<evidence type="ECO:0000313" key="2">
    <source>
        <dbReference type="EMBL" id="QDL31497.1"/>
    </source>
</evidence>
<gene>
    <name evidence="2" type="ORF">EGO53_06750</name>
</gene>
<accession>A0A515CTK1</accession>
<dbReference type="Proteomes" id="UP000317572">
    <property type="component" value="Chromosome"/>
</dbReference>
<evidence type="ECO:0000313" key="3">
    <source>
        <dbReference type="Proteomes" id="UP000317572"/>
    </source>
</evidence>
<reference evidence="2 3" key="1">
    <citation type="submission" date="2018-11" db="EMBL/GenBank/DDBJ databases">
        <title>The first complete genome of Serratia liquefaciens isolated from metalophyte plant revel distinctness adaptive mechanisms in an extreme habitat.</title>
        <authorList>
            <person name="Caneschi W.L."/>
            <person name="Sanchez A.B."/>
            <person name="Felestrino E.B."/>
            <person name="Assis R.A.B."/>
            <person name="Lemes C.G.C."/>
            <person name="Cordeiro I.F."/>
            <person name="Fonseca N.P."/>
            <person name="Villa M."/>
            <person name="Vieira I.T."/>
            <person name="Moraes L.A."/>
            <person name="Kamino L.H.Y."/>
            <person name="do Carmo F."/>
            <person name="Garcia C.M."/>
            <person name="Almeida N.F."/>
            <person name="Silva R.S."/>
            <person name="Ferro J.A."/>
            <person name="Ferro M.I.T."/>
            <person name="Varani A.M."/>
            <person name="Ferreira R.M."/>
            <person name="dos Santos V.L."/>
            <person name="Silva U.C."/>
            <person name="Setubal J.C."/>
            <person name="Moreira L.M."/>
        </authorList>
    </citation>
    <scope>NUCLEOTIDE SEQUENCE [LARGE SCALE GENOMIC DNA]</scope>
    <source>
        <strain evidence="2 3">FG3</strain>
    </source>
</reference>
<dbReference type="EMBL" id="CP033893">
    <property type="protein sequence ID" value="QDL31497.1"/>
    <property type="molecule type" value="Genomic_DNA"/>
</dbReference>
<dbReference type="PROSITE" id="PS51257">
    <property type="entry name" value="PROKAR_LIPOPROTEIN"/>
    <property type="match status" value="1"/>
</dbReference>
<keyword evidence="1" id="KW-0732">Signal</keyword>